<dbReference type="EMBL" id="CABVQD010000030">
    <property type="protein sequence ID" value="VWC27652.1"/>
    <property type="molecule type" value="Genomic_DNA"/>
</dbReference>
<accession>A0A6J5ENF2</accession>
<evidence type="ECO:0000313" key="1">
    <source>
        <dbReference type="EMBL" id="VWC27652.1"/>
    </source>
</evidence>
<proteinExistence type="predicted"/>
<sequence>MLLPLPLALVRSISLENHMSLAAMRSGYGSAETLCVLLRVLYMLFFMLDGSYGDGDIPRLLETESALEKSVHAVASGKDWHLDEASLLAMEEVMSRFDEVVANVSVSLYQESWEKTAEFARSALQSPIPASQVGEVWLLAE</sequence>
<organism evidence="1 2">
    <name type="scientific">Burkholderia paludis</name>
    <dbReference type="NCBI Taxonomy" id="1506587"/>
    <lineage>
        <taxon>Bacteria</taxon>
        <taxon>Pseudomonadati</taxon>
        <taxon>Pseudomonadota</taxon>
        <taxon>Betaproteobacteria</taxon>
        <taxon>Burkholderiales</taxon>
        <taxon>Burkholderiaceae</taxon>
        <taxon>Burkholderia</taxon>
        <taxon>Burkholderia cepacia complex</taxon>
    </lineage>
</organism>
<dbReference type="AlphaFoldDB" id="A0A6J5ENF2"/>
<name>A0A6J5ENF2_9BURK</name>
<keyword evidence="2" id="KW-1185">Reference proteome</keyword>
<dbReference type="Proteomes" id="UP000494330">
    <property type="component" value="Unassembled WGS sequence"/>
</dbReference>
<reference evidence="1 2" key="1">
    <citation type="submission" date="2019-09" db="EMBL/GenBank/DDBJ databases">
        <authorList>
            <person name="Depoorter E."/>
        </authorList>
    </citation>
    <scope>NUCLEOTIDE SEQUENCE [LARGE SCALE GENOMIC DNA]</scope>
    <source>
        <strain evidence="1">LMG 30113</strain>
    </source>
</reference>
<protein>
    <submittedName>
        <fullName evidence="1">Fis family transcriptional regulator</fullName>
    </submittedName>
</protein>
<evidence type="ECO:0000313" key="2">
    <source>
        <dbReference type="Proteomes" id="UP000494330"/>
    </source>
</evidence>
<gene>
    <name evidence="1" type="ORF">BPA30113_06098</name>
</gene>